<dbReference type="PANTHER" id="PTHR37984">
    <property type="entry name" value="PROTEIN CBG26694"/>
    <property type="match status" value="1"/>
</dbReference>
<dbReference type="InterPro" id="IPR041373">
    <property type="entry name" value="RT_RNaseH"/>
</dbReference>
<dbReference type="CDD" id="cd01647">
    <property type="entry name" value="RT_LTR"/>
    <property type="match status" value="1"/>
</dbReference>
<feature type="domain" description="Reverse transcriptase" evidence="8">
    <location>
        <begin position="512"/>
        <end position="566"/>
    </location>
</feature>
<gene>
    <name evidence="10" type="primary">pol_1885</name>
    <name evidence="10" type="ORF">CK203_107944</name>
</gene>
<evidence type="ECO:0000256" key="5">
    <source>
        <dbReference type="ARBA" id="ARBA00022759"/>
    </source>
</evidence>
<evidence type="ECO:0000313" key="11">
    <source>
        <dbReference type="Proteomes" id="UP000288805"/>
    </source>
</evidence>
<name>A0A438C5P3_VITVI</name>
<evidence type="ECO:0000256" key="1">
    <source>
        <dbReference type="ARBA" id="ARBA00012493"/>
    </source>
</evidence>
<dbReference type="EC" id="2.7.7.49" evidence="1"/>
<dbReference type="Pfam" id="PF00078">
    <property type="entry name" value="RVT_1"/>
    <property type="match status" value="1"/>
</dbReference>
<dbReference type="FunFam" id="3.10.20.370:FF:000001">
    <property type="entry name" value="Retrovirus-related Pol polyprotein from transposon 17.6-like protein"/>
    <property type="match status" value="1"/>
</dbReference>
<dbReference type="Gene3D" id="3.10.20.370">
    <property type="match status" value="1"/>
</dbReference>
<evidence type="ECO:0000313" key="10">
    <source>
        <dbReference type="EMBL" id="RVW18577.1"/>
    </source>
</evidence>
<dbReference type="SUPFAM" id="SSF56672">
    <property type="entry name" value="DNA/RNA polymerases"/>
    <property type="match status" value="1"/>
</dbReference>
<evidence type="ECO:0000259" key="8">
    <source>
        <dbReference type="Pfam" id="PF00078"/>
    </source>
</evidence>
<dbReference type="CDD" id="cd09274">
    <property type="entry name" value="RNase_HI_RT_Ty3"/>
    <property type="match status" value="1"/>
</dbReference>
<evidence type="ECO:0000256" key="2">
    <source>
        <dbReference type="ARBA" id="ARBA00022679"/>
    </source>
</evidence>
<sequence>MDEEPQILLKEGMMKKHMPPPFPQALRGKKPIKNASEILDVLRQVKVNIPLLDMIKQVPTYAKFLKDLCTVKRGLNVTKQAFLTEQVSAIIQCKSPIKYKDPGCPTISVNIGGTQVEKALLDLGASVNLLPYSVYKELGLGELKPTSITLSLADRLVKSLGGINYVPIILGRPFLATSNAIINCRNEVMQLTFGNMTLELNIFHLCQKHIHPEEDEGPKEVCMIDTLVEEHCNQSMLDQFEENPDESHEDLDDGLAEPMGMNAVMSNWRQNPVILPLFKDEEEMKEAKDAILKLELKTLPAELKYAYLEEDNKAPVVISSSLTVLQEDNLLRILRKHKKAIRWQISDLKGISPLICTHHIYMEEGAKPTRQPQRRLNPHMQEVVRAEVLKLLQAGIIYPISDSTWVSPTQVVPKKSGITVVKGENGDEVSTRLTTSWRVCIDYRKLNTVTRKDHFLLPFMDQVLERVSGHPFYCFLDGYFGYFQIEIDVEDQEKTTFTCPFDTYAYSDMVERIMEVFMDDITVYGTSFEDCLSHLEDVLKRCIEKDLVLNWEKCHFMVNQGIALGHVISKKGIEVDRAKVELIVKLPPPTNVKGIRQFLGHAGFYRRSFELLKQFLTSTPIVRAPNWELPFEVMCDSSDYAIGAVLGQREDGKPYVIYYASKSLNDAQRNYTTTEKELLVVVYALDKFRAYLIRSSIVVFTDHSALKYLLTKQDAKARLIRWILLLQEFNLQIRDKKGVENVVADHLSRLNIAHDTHELPINDDFPEESLMLVEEVPWFAHIANYLVIGEIPSE</sequence>
<comment type="caution">
    <text evidence="10">The sequence shown here is derived from an EMBL/GenBank/DDBJ whole genome shotgun (WGS) entry which is preliminary data.</text>
</comment>
<dbReference type="InterPro" id="IPR043128">
    <property type="entry name" value="Rev_trsase/Diguanyl_cyclase"/>
</dbReference>
<evidence type="ECO:0000259" key="9">
    <source>
        <dbReference type="Pfam" id="PF17917"/>
    </source>
</evidence>
<dbReference type="Gene3D" id="3.10.10.10">
    <property type="entry name" value="HIV Type 1 Reverse Transcriptase, subunit A, domain 1"/>
    <property type="match status" value="1"/>
</dbReference>
<dbReference type="Gene3D" id="3.30.70.270">
    <property type="match status" value="2"/>
</dbReference>
<dbReference type="AlphaFoldDB" id="A0A438C5P3"/>
<organism evidence="10 11">
    <name type="scientific">Vitis vinifera</name>
    <name type="common">Grape</name>
    <dbReference type="NCBI Taxonomy" id="29760"/>
    <lineage>
        <taxon>Eukaryota</taxon>
        <taxon>Viridiplantae</taxon>
        <taxon>Streptophyta</taxon>
        <taxon>Embryophyta</taxon>
        <taxon>Tracheophyta</taxon>
        <taxon>Spermatophyta</taxon>
        <taxon>Magnoliopsida</taxon>
        <taxon>eudicotyledons</taxon>
        <taxon>Gunneridae</taxon>
        <taxon>Pentapetalae</taxon>
        <taxon>rosids</taxon>
        <taxon>Vitales</taxon>
        <taxon>Vitaceae</taxon>
        <taxon>Viteae</taxon>
        <taxon>Vitis</taxon>
    </lineage>
</organism>
<dbReference type="CDD" id="cd00303">
    <property type="entry name" value="retropepsin_like"/>
    <property type="match status" value="1"/>
</dbReference>
<evidence type="ECO:0000256" key="3">
    <source>
        <dbReference type="ARBA" id="ARBA00022695"/>
    </source>
</evidence>
<proteinExistence type="predicted"/>
<keyword evidence="5" id="KW-0255">Endonuclease</keyword>
<dbReference type="Gene3D" id="2.40.70.10">
    <property type="entry name" value="Acid Proteases"/>
    <property type="match status" value="1"/>
</dbReference>
<dbReference type="EMBL" id="QGNW01002520">
    <property type="protein sequence ID" value="RVW18577.1"/>
    <property type="molecule type" value="Genomic_DNA"/>
</dbReference>
<evidence type="ECO:0000256" key="6">
    <source>
        <dbReference type="ARBA" id="ARBA00022801"/>
    </source>
</evidence>
<keyword evidence="2" id="KW-0808">Transferase</keyword>
<keyword evidence="4" id="KW-0540">Nuclease</keyword>
<dbReference type="Pfam" id="PF17917">
    <property type="entry name" value="RT_RNaseH"/>
    <property type="match status" value="1"/>
</dbReference>
<protein>
    <recommendedName>
        <fullName evidence="1">RNA-directed DNA polymerase</fullName>
        <ecNumber evidence="1">2.7.7.49</ecNumber>
    </recommendedName>
</protein>
<evidence type="ECO:0000256" key="7">
    <source>
        <dbReference type="ARBA" id="ARBA00022918"/>
    </source>
</evidence>
<dbReference type="Proteomes" id="UP000288805">
    <property type="component" value="Unassembled WGS sequence"/>
</dbReference>
<keyword evidence="3" id="KW-0548">Nucleotidyltransferase</keyword>
<feature type="domain" description="Reverse transcriptase RNase H-like" evidence="9">
    <location>
        <begin position="628"/>
        <end position="729"/>
    </location>
</feature>
<dbReference type="GO" id="GO:0003964">
    <property type="term" value="F:RNA-directed DNA polymerase activity"/>
    <property type="evidence" value="ECO:0007669"/>
    <property type="project" value="UniProtKB-KW"/>
</dbReference>
<dbReference type="GO" id="GO:0016787">
    <property type="term" value="F:hydrolase activity"/>
    <property type="evidence" value="ECO:0007669"/>
    <property type="project" value="UniProtKB-KW"/>
</dbReference>
<keyword evidence="7" id="KW-0695">RNA-directed DNA polymerase</keyword>
<dbReference type="InterPro" id="IPR043502">
    <property type="entry name" value="DNA/RNA_pol_sf"/>
</dbReference>
<dbReference type="InterPro" id="IPR000477">
    <property type="entry name" value="RT_dom"/>
</dbReference>
<evidence type="ECO:0000256" key="4">
    <source>
        <dbReference type="ARBA" id="ARBA00022722"/>
    </source>
</evidence>
<dbReference type="InterPro" id="IPR021109">
    <property type="entry name" value="Peptidase_aspartic_dom_sf"/>
</dbReference>
<accession>A0A438C5P3</accession>
<keyword evidence="6" id="KW-0378">Hydrolase</keyword>
<reference evidence="10 11" key="1">
    <citation type="journal article" date="2018" name="PLoS Genet.">
        <title>Population sequencing reveals clonal diversity and ancestral inbreeding in the grapevine cultivar Chardonnay.</title>
        <authorList>
            <person name="Roach M.J."/>
            <person name="Johnson D.L."/>
            <person name="Bohlmann J."/>
            <person name="van Vuuren H.J."/>
            <person name="Jones S.J."/>
            <person name="Pretorius I.S."/>
            <person name="Schmidt S.A."/>
            <person name="Borneman A.R."/>
        </authorList>
    </citation>
    <scope>NUCLEOTIDE SEQUENCE [LARGE SCALE GENOMIC DNA]</scope>
    <source>
        <strain evidence="11">cv. Chardonnay</strain>
        <tissue evidence="10">Leaf</tissue>
    </source>
</reference>
<dbReference type="GO" id="GO:0004519">
    <property type="term" value="F:endonuclease activity"/>
    <property type="evidence" value="ECO:0007669"/>
    <property type="project" value="UniProtKB-KW"/>
</dbReference>
<dbReference type="PANTHER" id="PTHR37984:SF5">
    <property type="entry name" value="PROTEIN NYNRIN-LIKE"/>
    <property type="match status" value="1"/>
</dbReference>
<dbReference type="InterPro" id="IPR050951">
    <property type="entry name" value="Retrovirus_Pol_polyprotein"/>
</dbReference>